<comment type="similarity">
    <text evidence="1">Belongs to the ATG16 family.</text>
</comment>
<dbReference type="GeneID" id="73379547"/>
<accession>A0AAI9SYS1</accession>
<feature type="coiled-coil region" evidence="2">
    <location>
        <begin position="120"/>
        <end position="161"/>
    </location>
</feature>
<keyword evidence="2" id="KW-0175">Coiled coil</keyword>
<organism evidence="4 5">
    <name type="scientific">Candida oxycetoniae</name>
    <dbReference type="NCBI Taxonomy" id="497107"/>
    <lineage>
        <taxon>Eukaryota</taxon>
        <taxon>Fungi</taxon>
        <taxon>Dikarya</taxon>
        <taxon>Ascomycota</taxon>
        <taxon>Saccharomycotina</taxon>
        <taxon>Pichiomycetes</taxon>
        <taxon>Debaryomycetaceae</taxon>
        <taxon>Candida/Lodderomyces clade</taxon>
        <taxon>Candida</taxon>
    </lineage>
</organism>
<dbReference type="Gene3D" id="1.20.5.170">
    <property type="match status" value="1"/>
</dbReference>
<keyword evidence="5" id="KW-1185">Reference proteome</keyword>
<evidence type="ECO:0000259" key="3">
    <source>
        <dbReference type="Pfam" id="PF08614"/>
    </source>
</evidence>
<dbReference type="RefSeq" id="XP_049181011.1">
    <property type="nucleotide sequence ID" value="XM_049323104.1"/>
</dbReference>
<dbReference type="Proteomes" id="UP001202479">
    <property type="component" value="Unassembled WGS sequence"/>
</dbReference>
<dbReference type="InterPro" id="IPR013923">
    <property type="entry name" value="Autophagy-rel_prot_16_dom"/>
</dbReference>
<dbReference type="AlphaFoldDB" id="A0AAI9SYS1"/>
<dbReference type="EMBL" id="JAHUZD010000051">
    <property type="protein sequence ID" value="KAI3405266.2"/>
    <property type="molecule type" value="Genomic_DNA"/>
</dbReference>
<protein>
    <submittedName>
        <fullName evidence="4">ATG16</fullName>
    </submittedName>
</protein>
<evidence type="ECO:0000256" key="2">
    <source>
        <dbReference type="SAM" id="Coils"/>
    </source>
</evidence>
<proteinExistence type="inferred from homology"/>
<evidence type="ECO:0000313" key="5">
    <source>
        <dbReference type="Proteomes" id="UP001202479"/>
    </source>
</evidence>
<name>A0AAI9SYS1_9ASCO</name>
<gene>
    <name evidence="4" type="ORF">KGF56_001930</name>
</gene>
<feature type="domain" description="Autophagy-related protein 16" evidence="3">
    <location>
        <begin position="28"/>
        <end position="189"/>
    </location>
</feature>
<sequence length="195" mass="22005">MSIPGERVGARGEVEVEKVSSTAWANEVLKSLAIRDEVEKKDLQYFQAFDQLCERIKGLQEEAAAAAAAAAATPLSSLVTSKTSKSQQQIESGIIFKQNQQLTLENNDLITNLNSVTLKNERLEMILNEKNKSIKSLQRLNAQLKQKTESLSLEIKEKNKTIEFVNDELLTYQMQNNVLRAHYQHYRAERDSGAH</sequence>
<evidence type="ECO:0000256" key="1">
    <source>
        <dbReference type="ARBA" id="ARBA00005331"/>
    </source>
</evidence>
<reference evidence="4" key="1">
    <citation type="journal article" date="2022" name="DNA Res.">
        <title>Genome analysis of five recently described species of the CUG-Ser clade uncovers Candida theae as a new hybrid lineage with pathogenic potential in the Candida parapsilosis species complex.</title>
        <authorList>
            <person name="Mixao V."/>
            <person name="Del Olmo V."/>
            <person name="Hegedusova E."/>
            <person name="Saus E."/>
            <person name="Pryszcz L."/>
            <person name="Cillingova A."/>
            <person name="Nosek J."/>
            <person name="Gabaldon T."/>
        </authorList>
    </citation>
    <scope>NUCLEOTIDE SEQUENCE</scope>
    <source>
        <strain evidence="4">CBS 10844</strain>
    </source>
</reference>
<dbReference type="Pfam" id="PF08614">
    <property type="entry name" value="ATG16"/>
    <property type="match status" value="1"/>
</dbReference>
<evidence type="ECO:0000313" key="4">
    <source>
        <dbReference type="EMBL" id="KAI3405266.2"/>
    </source>
</evidence>
<comment type="caution">
    <text evidence="4">The sequence shown here is derived from an EMBL/GenBank/DDBJ whole genome shotgun (WGS) entry which is preliminary data.</text>
</comment>